<evidence type="ECO:0008006" key="3">
    <source>
        <dbReference type="Google" id="ProtNLM"/>
    </source>
</evidence>
<dbReference type="RefSeq" id="WP_378297723.1">
    <property type="nucleotide sequence ID" value="NZ_JBHTJA010000013.1"/>
</dbReference>
<dbReference type="InterPro" id="IPR029069">
    <property type="entry name" value="HotDog_dom_sf"/>
</dbReference>
<evidence type="ECO:0000313" key="1">
    <source>
        <dbReference type="EMBL" id="MFD0900726.1"/>
    </source>
</evidence>
<sequence length="172" mass="18701">MAISLAELPGLVGAELFCSEWVRLDAADEEAFGHATLLREEFLGRPPSGRDPDGERPISGFLLLSMLVAFHKRELDFGGASGLNYGVDRVRFLRPVRSGRRVRVRATLTDVRERGPGRTRVLTRNVLEVEGADAPVMIADWIAFFVEEAAGAGQQGGHFPSDVRQSGSPSAL</sequence>
<organism evidence="1 2">
    <name type="scientific">Actinomadura sediminis</name>
    <dbReference type="NCBI Taxonomy" id="1038904"/>
    <lineage>
        <taxon>Bacteria</taxon>
        <taxon>Bacillati</taxon>
        <taxon>Actinomycetota</taxon>
        <taxon>Actinomycetes</taxon>
        <taxon>Streptosporangiales</taxon>
        <taxon>Thermomonosporaceae</taxon>
        <taxon>Actinomadura</taxon>
    </lineage>
</organism>
<accession>A0ABW3ELR5</accession>
<dbReference type="SUPFAM" id="SSF54637">
    <property type="entry name" value="Thioesterase/thiol ester dehydrase-isomerase"/>
    <property type="match status" value="1"/>
</dbReference>
<dbReference type="Gene3D" id="3.10.129.10">
    <property type="entry name" value="Hotdog Thioesterase"/>
    <property type="match status" value="1"/>
</dbReference>
<evidence type="ECO:0000313" key="2">
    <source>
        <dbReference type="Proteomes" id="UP001596972"/>
    </source>
</evidence>
<dbReference type="Proteomes" id="UP001596972">
    <property type="component" value="Unassembled WGS sequence"/>
</dbReference>
<keyword evidence="2" id="KW-1185">Reference proteome</keyword>
<protein>
    <recommendedName>
        <fullName evidence="3">MaoC family dehydratase</fullName>
    </recommendedName>
</protein>
<name>A0ABW3ELR5_9ACTN</name>
<proteinExistence type="predicted"/>
<comment type="caution">
    <text evidence="1">The sequence shown here is derived from an EMBL/GenBank/DDBJ whole genome shotgun (WGS) entry which is preliminary data.</text>
</comment>
<gene>
    <name evidence="1" type="ORF">ACFQ11_10020</name>
</gene>
<reference evidence="2" key="1">
    <citation type="journal article" date="2019" name="Int. J. Syst. Evol. Microbiol.">
        <title>The Global Catalogue of Microorganisms (GCM) 10K type strain sequencing project: providing services to taxonomists for standard genome sequencing and annotation.</title>
        <authorList>
            <consortium name="The Broad Institute Genomics Platform"/>
            <consortium name="The Broad Institute Genome Sequencing Center for Infectious Disease"/>
            <person name="Wu L."/>
            <person name="Ma J."/>
        </authorList>
    </citation>
    <scope>NUCLEOTIDE SEQUENCE [LARGE SCALE GENOMIC DNA]</scope>
    <source>
        <strain evidence="2">JCM 31202</strain>
    </source>
</reference>
<dbReference type="EMBL" id="JBHTJA010000013">
    <property type="protein sequence ID" value="MFD0900726.1"/>
    <property type="molecule type" value="Genomic_DNA"/>
</dbReference>